<gene>
    <name evidence="4" type="ORF">g.23631</name>
    <name evidence="3" type="ORF">g.23632</name>
</gene>
<sequence>METMIVVLPLLVLASSVSTAYIDLTYPINADTLYWFKDKFVLTPVVRQTDPHWVATNKLTTPEHGGTHIDAPYHFNPDGWKMGQVPLSRLFMVEGVLINKTEAVQQDPEYQLTVKDIEDWEKQNGPLPSNCVVLVQFGWGNKYPDRKTYLGLRGDGDWDRHFPSITGEAAKWFVDSGKVYGVGTDTASPDSKGVPIVHKTLTKENLYIMENLDMSHLEGVPPRGFKLAILPMRIEEGTGAPVHVILVTKEKTD</sequence>
<organism evidence="4">
    <name type="scientific">Cuerna arida</name>
    <dbReference type="NCBI Taxonomy" id="1464854"/>
    <lineage>
        <taxon>Eukaryota</taxon>
        <taxon>Metazoa</taxon>
        <taxon>Ecdysozoa</taxon>
        <taxon>Arthropoda</taxon>
        <taxon>Hexapoda</taxon>
        <taxon>Insecta</taxon>
        <taxon>Pterygota</taxon>
        <taxon>Neoptera</taxon>
        <taxon>Paraneoptera</taxon>
        <taxon>Hemiptera</taxon>
        <taxon>Auchenorrhyncha</taxon>
        <taxon>Membracoidea</taxon>
        <taxon>Cicadellidae</taxon>
        <taxon>Cicadellinae</taxon>
        <taxon>Proconiini</taxon>
        <taxon>Cuerna</taxon>
    </lineage>
</organism>
<evidence type="ECO:0000313" key="4">
    <source>
        <dbReference type="EMBL" id="JAS63107.1"/>
    </source>
</evidence>
<accession>A0A1B6GKZ7</accession>
<dbReference type="GO" id="GO:0019441">
    <property type="term" value="P:L-tryptophan catabolic process to kynurenine"/>
    <property type="evidence" value="ECO:0007669"/>
    <property type="project" value="InterPro"/>
</dbReference>
<dbReference type="GO" id="GO:0004061">
    <property type="term" value="F:arylformamidase activity"/>
    <property type="evidence" value="ECO:0007669"/>
    <property type="project" value="InterPro"/>
</dbReference>
<proteinExistence type="inferred from homology"/>
<dbReference type="PANTHER" id="PTHR31118:SF12">
    <property type="entry name" value="CYCLASE-LIKE PROTEIN 2"/>
    <property type="match status" value="1"/>
</dbReference>
<evidence type="ECO:0000313" key="3">
    <source>
        <dbReference type="EMBL" id="JAS63036.1"/>
    </source>
</evidence>
<dbReference type="InterPro" id="IPR037175">
    <property type="entry name" value="KFase_sf"/>
</dbReference>
<dbReference type="AlphaFoldDB" id="A0A1B6GKZ7"/>
<keyword evidence="2" id="KW-0732">Signal</keyword>
<dbReference type="Pfam" id="PF04199">
    <property type="entry name" value="Cyclase"/>
    <property type="match status" value="1"/>
</dbReference>
<reference evidence="4" key="1">
    <citation type="submission" date="2015-11" db="EMBL/GenBank/DDBJ databases">
        <title>De novo transcriptome assembly of four potential Pierce s Disease insect vectors from Arizona vineyards.</title>
        <authorList>
            <person name="Tassone E.E."/>
        </authorList>
    </citation>
    <scope>NUCLEOTIDE SEQUENCE</scope>
</reference>
<dbReference type="EMBL" id="GECZ01006733">
    <property type="protein sequence ID" value="JAS63036.1"/>
    <property type="molecule type" value="Transcribed_RNA"/>
</dbReference>
<dbReference type="Gene3D" id="3.50.30.50">
    <property type="entry name" value="Putative cyclase"/>
    <property type="match status" value="1"/>
</dbReference>
<protein>
    <recommendedName>
        <fullName evidence="5">Cyclase</fullName>
    </recommendedName>
</protein>
<feature type="signal peptide" evidence="2">
    <location>
        <begin position="1"/>
        <end position="19"/>
    </location>
</feature>
<comment type="similarity">
    <text evidence="1">Belongs to the Cyclase 1 superfamily.</text>
</comment>
<dbReference type="EMBL" id="GECZ01006662">
    <property type="protein sequence ID" value="JAS63107.1"/>
    <property type="molecule type" value="Transcribed_RNA"/>
</dbReference>
<evidence type="ECO:0008006" key="5">
    <source>
        <dbReference type="Google" id="ProtNLM"/>
    </source>
</evidence>
<dbReference type="InterPro" id="IPR007325">
    <property type="entry name" value="KFase/CYL"/>
</dbReference>
<dbReference type="SUPFAM" id="SSF102198">
    <property type="entry name" value="Putative cyclase"/>
    <property type="match status" value="1"/>
</dbReference>
<name>A0A1B6GKZ7_9HEMI</name>
<feature type="chain" id="PRO_5008583755" description="Cyclase" evidence="2">
    <location>
        <begin position="20"/>
        <end position="253"/>
    </location>
</feature>
<evidence type="ECO:0000256" key="1">
    <source>
        <dbReference type="ARBA" id="ARBA00007865"/>
    </source>
</evidence>
<dbReference type="PANTHER" id="PTHR31118">
    <property type="entry name" value="CYCLASE-LIKE PROTEIN 2"/>
    <property type="match status" value="1"/>
</dbReference>
<evidence type="ECO:0000256" key="2">
    <source>
        <dbReference type="SAM" id="SignalP"/>
    </source>
</evidence>